<name>A0A1H1UBF8_9ACTN</name>
<evidence type="ECO:0000313" key="2">
    <source>
        <dbReference type="EMBL" id="SDS69641.1"/>
    </source>
</evidence>
<reference evidence="2 3" key="1">
    <citation type="submission" date="2016-10" db="EMBL/GenBank/DDBJ databases">
        <authorList>
            <person name="de Groot N.N."/>
        </authorList>
    </citation>
    <scope>NUCLEOTIDE SEQUENCE [LARGE SCALE GENOMIC DNA]</scope>
    <source>
        <strain evidence="2 3">DSM 22024</strain>
    </source>
</reference>
<dbReference type="Proteomes" id="UP000198983">
    <property type="component" value="Chromosome I"/>
</dbReference>
<dbReference type="STRING" id="117157.SAMN04489717_3556"/>
<dbReference type="InterPro" id="IPR012349">
    <property type="entry name" value="Split_barrel_FMN-bd"/>
</dbReference>
<dbReference type="RefSeq" id="WP_092654749.1">
    <property type="nucleotide sequence ID" value="NZ_LT629732.1"/>
</dbReference>
<accession>A0A1H1UBF8</accession>
<dbReference type="AlphaFoldDB" id="A0A1H1UBF8"/>
<dbReference type="SUPFAM" id="SSF50475">
    <property type="entry name" value="FMN-binding split barrel"/>
    <property type="match status" value="1"/>
</dbReference>
<evidence type="ECO:0000256" key="1">
    <source>
        <dbReference type="SAM" id="MobiDB-lite"/>
    </source>
</evidence>
<dbReference type="Gene3D" id="2.30.110.10">
    <property type="entry name" value="Electron Transport, Fmn-binding Protein, Chain A"/>
    <property type="match status" value="1"/>
</dbReference>
<feature type="region of interest" description="Disordered" evidence="1">
    <location>
        <begin position="1"/>
        <end position="26"/>
    </location>
</feature>
<gene>
    <name evidence="2" type="ORF">SAMN04489717_3556</name>
</gene>
<organism evidence="2 3">
    <name type="scientific">Actinopolymorpha singaporensis</name>
    <dbReference type="NCBI Taxonomy" id="117157"/>
    <lineage>
        <taxon>Bacteria</taxon>
        <taxon>Bacillati</taxon>
        <taxon>Actinomycetota</taxon>
        <taxon>Actinomycetes</taxon>
        <taxon>Propionibacteriales</taxon>
        <taxon>Actinopolymorphaceae</taxon>
        <taxon>Actinopolymorpha</taxon>
    </lineage>
</organism>
<dbReference type="EMBL" id="LT629732">
    <property type="protein sequence ID" value="SDS69641.1"/>
    <property type="molecule type" value="Genomic_DNA"/>
</dbReference>
<proteinExistence type="predicted"/>
<sequence>MDETDSDVEELQRMLDSSLPHSSEHLRSIVTPERTLTARQLCGVLTGMCTLSVATVTAGGASRISAVDGHFLRGRWVFTTSGTAVKTRHLRARPDASVAHLRGDDLGVFTHGVAEFLPPDHPDWRPVEDHLVHHYGSSPTSWGEDIVYVRVLPHWMVAYAFDPGKVVGRTGGDD</sequence>
<protein>
    <submittedName>
        <fullName evidence="2">Pyridoxamine 5'-phosphate oxidase</fullName>
    </submittedName>
</protein>
<evidence type="ECO:0000313" key="3">
    <source>
        <dbReference type="Proteomes" id="UP000198983"/>
    </source>
</evidence>
<dbReference type="OrthoDB" id="4540122at2"/>
<keyword evidence="3" id="KW-1185">Reference proteome</keyword>